<dbReference type="Gene3D" id="3.40.50.300">
    <property type="entry name" value="P-loop containing nucleotide triphosphate hydrolases"/>
    <property type="match status" value="1"/>
</dbReference>
<dbReference type="AlphaFoldDB" id="X1LRD1"/>
<sequence length="268" mass="30729">QRRAYQRAAELKAERLRLEQEYNKAKLQWQQEGKIDGVVDEEDVAQLVSQWTGIPVSRMLESESDKLVHMEEGLHQRIVDQEEAVAAISEAIRRGRAGLKDPKRPIGSFIFLGPTGVGKTELARALAQFLFDDEDAMVRLDMSEYMEKHTVSRLIGAPPGYVGYEEGGQLTEAVRRRPYRVILFDEVEKAHTEVFNILLQLLEDGRLTDGHGRTVDFKNTVVIMTSNLGTEEFQRQAIGFHHRDEADEQRMRKTLLEPWRCSILVKRV</sequence>
<evidence type="ECO:0000256" key="3">
    <source>
        <dbReference type="ARBA" id="ARBA00023186"/>
    </source>
</evidence>
<dbReference type="EMBL" id="BARV01004604">
    <property type="protein sequence ID" value="GAI04945.1"/>
    <property type="molecule type" value="Genomic_DNA"/>
</dbReference>
<dbReference type="PROSITE" id="PS00871">
    <property type="entry name" value="CLPAB_2"/>
    <property type="match status" value="1"/>
</dbReference>
<dbReference type="InterPro" id="IPR003593">
    <property type="entry name" value="AAA+_ATPase"/>
</dbReference>
<dbReference type="PANTHER" id="PTHR11638">
    <property type="entry name" value="ATP-DEPENDENT CLP PROTEASE"/>
    <property type="match status" value="1"/>
</dbReference>
<gene>
    <name evidence="6" type="ORF">S06H3_10093</name>
</gene>
<evidence type="ECO:0000259" key="5">
    <source>
        <dbReference type="SMART" id="SM00382"/>
    </source>
</evidence>
<dbReference type="PRINTS" id="PR00300">
    <property type="entry name" value="CLPPROTEASEA"/>
</dbReference>
<dbReference type="GO" id="GO:0016887">
    <property type="term" value="F:ATP hydrolysis activity"/>
    <property type="evidence" value="ECO:0007669"/>
    <property type="project" value="InterPro"/>
</dbReference>
<dbReference type="CDD" id="cd19499">
    <property type="entry name" value="RecA-like_ClpB_Hsp104-like"/>
    <property type="match status" value="1"/>
</dbReference>
<evidence type="ECO:0000256" key="4">
    <source>
        <dbReference type="SAM" id="Coils"/>
    </source>
</evidence>
<keyword evidence="1" id="KW-0547">Nucleotide-binding</keyword>
<protein>
    <recommendedName>
        <fullName evidence="5">AAA+ ATPase domain-containing protein</fullName>
    </recommendedName>
</protein>
<evidence type="ECO:0000256" key="2">
    <source>
        <dbReference type="ARBA" id="ARBA00022840"/>
    </source>
</evidence>
<dbReference type="GO" id="GO:0034605">
    <property type="term" value="P:cellular response to heat"/>
    <property type="evidence" value="ECO:0007669"/>
    <property type="project" value="TreeGrafter"/>
</dbReference>
<dbReference type="InterPro" id="IPR050130">
    <property type="entry name" value="ClpA_ClpB"/>
</dbReference>
<feature type="domain" description="AAA+ ATPase" evidence="5">
    <location>
        <begin position="105"/>
        <end position="244"/>
    </location>
</feature>
<dbReference type="Gene3D" id="1.10.8.60">
    <property type="match status" value="1"/>
</dbReference>
<name>X1LRD1_9ZZZZ</name>
<dbReference type="SUPFAM" id="SSF52540">
    <property type="entry name" value="P-loop containing nucleoside triphosphate hydrolases"/>
    <property type="match status" value="1"/>
</dbReference>
<accession>X1LRD1</accession>
<reference evidence="6" key="1">
    <citation type="journal article" date="2014" name="Front. Microbiol.">
        <title>High frequency of phylogenetically diverse reductive dehalogenase-homologous genes in deep subseafloor sedimentary metagenomes.</title>
        <authorList>
            <person name="Kawai M."/>
            <person name="Futagami T."/>
            <person name="Toyoda A."/>
            <person name="Takaki Y."/>
            <person name="Nishi S."/>
            <person name="Hori S."/>
            <person name="Arai W."/>
            <person name="Tsubouchi T."/>
            <person name="Morono Y."/>
            <person name="Uchiyama I."/>
            <person name="Ito T."/>
            <person name="Fujiyama A."/>
            <person name="Inagaki F."/>
            <person name="Takami H."/>
        </authorList>
    </citation>
    <scope>NUCLEOTIDE SEQUENCE</scope>
    <source>
        <strain evidence="6">Expedition CK06-06</strain>
    </source>
</reference>
<dbReference type="SMART" id="SM00382">
    <property type="entry name" value="AAA"/>
    <property type="match status" value="1"/>
</dbReference>
<feature type="coiled-coil region" evidence="4">
    <location>
        <begin position="1"/>
        <end position="28"/>
    </location>
</feature>
<dbReference type="GO" id="GO:0005524">
    <property type="term" value="F:ATP binding"/>
    <property type="evidence" value="ECO:0007669"/>
    <property type="project" value="UniProtKB-KW"/>
</dbReference>
<keyword evidence="4" id="KW-0175">Coiled coil</keyword>
<dbReference type="GO" id="GO:0005737">
    <property type="term" value="C:cytoplasm"/>
    <property type="evidence" value="ECO:0007669"/>
    <property type="project" value="TreeGrafter"/>
</dbReference>
<organism evidence="6">
    <name type="scientific">marine sediment metagenome</name>
    <dbReference type="NCBI Taxonomy" id="412755"/>
    <lineage>
        <taxon>unclassified sequences</taxon>
        <taxon>metagenomes</taxon>
        <taxon>ecological metagenomes</taxon>
    </lineage>
</organism>
<dbReference type="Pfam" id="PF07724">
    <property type="entry name" value="AAA_2"/>
    <property type="match status" value="1"/>
</dbReference>
<dbReference type="InterPro" id="IPR003959">
    <property type="entry name" value="ATPase_AAA_core"/>
</dbReference>
<evidence type="ECO:0000313" key="6">
    <source>
        <dbReference type="EMBL" id="GAI04945.1"/>
    </source>
</evidence>
<keyword evidence="2" id="KW-0067">ATP-binding</keyword>
<dbReference type="FunFam" id="3.40.50.300:FF:000025">
    <property type="entry name" value="ATP-dependent Clp protease subunit"/>
    <property type="match status" value="1"/>
</dbReference>
<dbReference type="InterPro" id="IPR001270">
    <property type="entry name" value="ClpA/B"/>
</dbReference>
<dbReference type="InterPro" id="IPR028299">
    <property type="entry name" value="ClpA/B_CS2"/>
</dbReference>
<comment type="caution">
    <text evidence="6">The sequence shown here is derived from an EMBL/GenBank/DDBJ whole genome shotgun (WGS) entry which is preliminary data.</text>
</comment>
<proteinExistence type="predicted"/>
<feature type="non-terminal residue" evidence="6">
    <location>
        <position position="1"/>
    </location>
</feature>
<dbReference type="InterPro" id="IPR027417">
    <property type="entry name" value="P-loop_NTPase"/>
</dbReference>
<evidence type="ECO:0000256" key="1">
    <source>
        <dbReference type="ARBA" id="ARBA00022741"/>
    </source>
</evidence>
<dbReference type="PANTHER" id="PTHR11638:SF18">
    <property type="entry name" value="HEAT SHOCK PROTEIN 104"/>
    <property type="match status" value="1"/>
</dbReference>
<keyword evidence="3" id="KW-0143">Chaperone</keyword>